<dbReference type="PROSITE" id="PS00372">
    <property type="entry name" value="PTS_EIIA_TYPE_2_HIS"/>
    <property type="match status" value="1"/>
</dbReference>
<keyword evidence="4" id="KW-0808">Transferase</keyword>
<dbReference type="Pfam" id="PF00359">
    <property type="entry name" value="PTS_EIIA_2"/>
    <property type="match status" value="1"/>
</dbReference>
<evidence type="ECO:0000259" key="6">
    <source>
        <dbReference type="PROSITE" id="PS51094"/>
    </source>
</evidence>
<sequence length="157" mass="18390">MSKPIISKQLIQLDLEIDNKDELFERVINLALDNHYISDKQQFLLDVQKREQESATAVGYEIAMPHGKSDAVLHPFIAFVRLKNQFRWGEDGDDDELVRLIFLIGVPTQDVVLHLRFIQELSKALLDDDYRQRLINENDIHKIEHYLSQIKLPNKEI</sequence>
<dbReference type="PROSITE" id="PS51094">
    <property type="entry name" value="PTS_EIIA_TYPE_2"/>
    <property type="match status" value="1"/>
</dbReference>
<keyword evidence="8" id="KW-1185">Reference proteome</keyword>
<evidence type="ECO:0000256" key="4">
    <source>
        <dbReference type="ARBA" id="ARBA00022679"/>
    </source>
</evidence>
<dbReference type="SUPFAM" id="SSF55804">
    <property type="entry name" value="Phoshotransferase/anion transport protein"/>
    <property type="match status" value="1"/>
</dbReference>
<keyword evidence="3" id="KW-0762">Sugar transport</keyword>
<evidence type="ECO:0000256" key="5">
    <source>
        <dbReference type="ARBA" id="ARBA00022683"/>
    </source>
</evidence>
<dbReference type="PANTHER" id="PTHR47738:SF2">
    <property type="entry name" value="PTS SYSTEM FRUCTOSE-LIKE EIIA COMPONENT"/>
    <property type="match status" value="1"/>
</dbReference>
<dbReference type="InterPro" id="IPR002178">
    <property type="entry name" value="PTS_EIIA_type-2_dom"/>
</dbReference>
<dbReference type="CDD" id="cd00211">
    <property type="entry name" value="PTS_IIA_fru"/>
    <property type="match status" value="1"/>
</dbReference>
<dbReference type="RefSeq" id="WP_132301392.1">
    <property type="nucleotide sequence ID" value="NZ_CP170642.1"/>
</dbReference>
<dbReference type="GO" id="GO:0008982">
    <property type="term" value="F:protein-N(PI)-phosphohistidine-sugar phosphotransferase activity"/>
    <property type="evidence" value="ECO:0007669"/>
    <property type="project" value="InterPro"/>
</dbReference>
<evidence type="ECO:0000256" key="1">
    <source>
        <dbReference type="ARBA" id="ARBA00022448"/>
    </source>
</evidence>
<evidence type="ECO:0000256" key="3">
    <source>
        <dbReference type="ARBA" id="ARBA00022597"/>
    </source>
</evidence>
<keyword evidence="2" id="KW-0597">Phosphoprotein</keyword>
<evidence type="ECO:0000313" key="7">
    <source>
        <dbReference type="EMBL" id="TCK69918.1"/>
    </source>
</evidence>
<gene>
    <name evidence="7" type="ORF">EV692_1133</name>
</gene>
<reference evidence="7 8" key="1">
    <citation type="submission" date="2019-03" db="EMBL/GenBank/DDBJ databases">
        <title>Genomic Encyclopedia of Type Strains, Phase IV (KMG-IV): sequencing the most valuable type-strain genomes for metagenomic binning, comparative biology and taxonomic classification.</title>
        <authorList>
            <person name="Goeker M."/>
        </authorList>
    </citation>
    <scope>NUCLEOTIDE SEQUENCE [LARGE SCALE GENOMIC DNA]</scope>
    <source>
        <strain evidence="7 8">DSM 10053</strain>
    </source>
</reference>
<evidence type="ECO:0000313" key="8">
    <source>
        <dbReference type="Proteomes" id="UP000295496"/>
    </source>
</evidence>
<protein>
    <submittedName>
        <fullName evidence="7">PTS system IIA component (Fru family)</fullName>
    </submittedName>
</protein>
<accession>A0A4R1KX65</accession>
<keyword evidence="1" id="KW-0813">Transport</keyword>
<keyword evidence="5" id="KW-0598">Phosphotransferase system</keyword>
<dbReference type="GO" id="GO:0009401">
    <property type="term" value="P:phosphoenolpyruvate-dependent sugar phosphotransferase system"/>
    <property type="evidence" value="ECO:0007669"/>
    <property type="project" value="UniProtKB-KW"/>
</dbReference>
<dbReference type="GO" id="GO:0016020">
    <property type="term" value="C:membrane"/>
    <property type="evidence" value="ECO:0007669"/>
    <property type="project" value="InterPro"/>
</dbReference>
<dbReference type="PANTHER" id="PTHR47738">
    <property type="entry name" value="PTS SYSTEM FRUCTOSE-LIKE EIIA COMPONENT-RELATED"/>
    <property type="match status" value="1"/>
</dbReference>
<dbReference type="Gene3D" id="3.40.930.10">
    <property type="entry name" value="Mannitol-specific EII, Chain A"/>
    <property type="match status" value="1"/>
</dbReference>
<name>A0A4R1KX65_9PAST</name>
<dbReference type="AlphaFoldDB" id="A0A4R1KX65"/>
<dbReference type="EMBL" id="SMGJ01000003">
    <property type="protein sequence ID" value="TCK69918.1"/>
    <property type="molecule type" value="Genomic_DNA"/>
</dbReference>
<dbReference type="InterPro" id="IPR016152">
    <property type="entry name" value="PTrfase/Anion_transptr"/>
</dbReference>
<feature type="domain" description="PTS EIIA type-2" evidence="6">
    <location>
        <begin position="4"/>
        <end position="150"/>
    </location>
</feature>
<comment type="caution">
    <text evidence="7">The sequence shown here is derived from an EMBL/GenBank/DDBJ whole genome shotgun (WGS) entry which is preliminary data.</text>
</comment>
<dbReference type="InterPro" id="IPR004715">
    <property type="entry name" value="PTS_IIA_fruc"/>
</dbReference>
<dbReference type="Proteomes" id="UP000295496">
    <property type="component" value="Unassembled WGS sequence"/>
</dbReference>
<dbReference type="NCBIfam" id="TIGR00848">
    <property type="entry name" value="fruA"/>
    <property type="match status" value="1"/>
</dbReference>
<organism evidence="7 8">
    <name type="scientific">Lonepinella koalarum</name>
    <dbReference type="NCBI Taxonomy" id="53417"/>
    <lineage>
        <taxon>Bacteria</taxon>
        <taxon>Pseudomonadati</taxon>
        <taxon>Pseudomonadota</taxon>
        <taxon>Gammaproteobacteria</taxon>
        <taxon>Pasteurellales</taxon>
        <taxon>Pasteurellaceae</taxon>
        <taxon>Lonepinella</taxon>
    </lineage>
</organism>
<proteinExistence type="predicted"/>
<dbReference type="InterPro" id="IPR051541">
    <property type="entry name" value="PTS_SugarTrans_NitroReg"/>
</dbReference>
<dbReference type="OrthoDB" id="95460at2"/>
<evidence type="ECO:0000256" key="2">
    <source>
        <dbReference type="ARBA" id="ARBA00022553"/>
    </source>
</evidence>